<evidence type="ECO:0000256" key="1">
    <source>
        <dbReference type="SAM" id="MobiDB-lite"/>
    </source>
</evidence>
<feature type="domain" description="EfeO-type cupredoxin-like" evidence="2">
    <location>
        <begin position="108"/>
        <end position="191"/>
    </location>
</feature>
<dbReference type="Proteomes" id="UP000617734">
    <property type="component" value="Unassembled WGS sequence"/>
</dbReference>
<keyword evidence="4" id="KW-1185">Reference proteome</keyword>
<dbReference type="Gene3D" id="2.60.40.420">
    <property type="entry name" value="Cupredoxins - blue copper proteins"/>
    <property type="match status" value="1"/>
</dbReference>
<evidence type="ECO:0000313" key="3">
    <source>
        <dbReference type="EMBL" id="GHH73185.1"/>
    </source>
</evidence>
<gene>
    <name evidence="3" type="ORF">GCM10018781_36940</name>
</gene>
<dbReference type="PANTHER" id="PTHR36507:SF1">
    <property type="entry name" value="BLL1555 PROTEIN"/>
    <property type="match status" value="1"/>
</dbReference>
<organism evidence="3 4">
    <name type="scientific">Kitasatospora indigofera</name>
    <dbReference type="NCBI Taxonomy" id="67307"/>
    <lineage>
        <taxon>Bacteria</taxon>
        <taxon>Bacillati</taxon>
        <taxon>Actinomycetota</taxon>
        <taxon>Actinomycetes</taxon>
        <taxon>Kitasatosporales</taxon>
        <taxon>Streptomycetaceae</taxon>
        <taxon>Kitasatospora</taxon>
    </lineage>
</organism>
<comment type="caution">
    <text evidence="3">The sequence shown here is derived from an EMBL/GenBank/DDBJ whole genome shotgun (WGS) entry which is preliminary data.</text>
</comment>
<reference evidence="3" key="1">
    <citation type="journal article" date="2014" name="Int. J. Syst. Evol. Microbiol.">
        <title>Complete genome sequence of Corynebacterium casei LMG S-19264T (=DSM 44701T), isolated from a smear-ripened cheese.</title>
        <authorList>
            <consortium name="US DOE Joint Genome Institute (JGI-PGF)"/>
            <person name="Walter F."/>
            <person name="Albersmeier A."/>
            <person name="Kalinowski J."/>
            <person name="Ruckert C."/>
        </authorList>
    </citation>
    <scope>NUCLEOTIDE SEQUENCE</scope>
    <source>
        <strain evidence="3">JCM 4646</strain>
    </source>
</reference>
<accession>A0A919FX20</accession>
<evidence type="ECO:0000259" key="2">
    <source>
        <dbReference type="Pfam" id="PF13473"/>
    </source>
</evidence>
<dbReference type="Pfam" id="PF13473">
    <property type="entry name" value="Cupredoxin_1"/>
    <property type="match status" value="1"/>
</dbReference>
<dbReference type="PANTHER" id="PTHR36507">
    <property type="entry name" value="BLL1555 PROTEIN"/>
    <property type="match status" value="1"/>
</dbReference>
<dbReference type="AlphaFoldDB" id="A0A919FX20"/>
<dbReference type="InterPro" id="IPR028096">
    <property type="entry name" value="EfeO_Cupredoxin"/>
</dbReference>
<name>A0A919FX20_9ACTN</name>
<feature type="region of interest" description="Disordered" evidence="1">
    <location>
        <begin position="58"/>
        <end position="106"/>
    </location>
</feature>
<sequence length="192" mass="19001">MGGPAPGDRPAGVWPPAARLPAGTDPKGRSTMLPTNPRRWRTALTAVTVLALLGLAGCSSSKPSTPSTPAPATADTTPTTGGTPSPSAGSASPTSAGSASASPSGTPAAAVTVTIKDFAFSPVAVTVTPGATVTVINQDSTTHTVTSVTDGLFDTGDIAAGQTTTFTAPTTPGEYRYICSIHPNMHGTLTVQ</sequence>
<reference evidence="3" key="2">
    <citation type="submission" date="2020-09" db="EMBL/GenBank/DDBJ databases">
        <authorList>
            <person name="Sun Q."/>
            <person name="Ohkuma M."/>
        </authorList>
    </citation>
    <scope>NUCLEOTIDE SEQUENCE</scope>
    <source>
        <strain evidence="3">JCM 4646</strain>
    </source>
</reference>
<protein>
    <recommendedName>
        <fullName evidence="2">EfeO-type cupredoxin-like domain-containing protein</fullName>
    </recommendedName>
</protein>
<proteinExistence type="predicted"/>
<dbReference type="InterPro" id="IPR008972">
    <property type="entry name" value="Cupredoxin"/>
</dbReference>
<dbReference type="EMBL" id="BNBO01000019">
    <property type="protein sequence ID" value="GHH73185.1"/>
    <property type="molecule type" value="Genomic_DNA"/>
</dbReference>
<dbReference type="SUPFAM" id="SSF49503">
    <property type="entry name" value="Cupredoxins"/>
    <property type="match status" value="1"/>
</dbReference>
<dbReference type="InterPro" id="IPR052721">
    <property type="entry name" value="ET_Amicyanin"/>
</dbReference>
<evidence type="ECO:0000313" key="4">
    <source>
        <dbReference type="Proteomes" id="UP000617734"/>
    </source>
</evidence>
<feature type="region of interest" description="Disordered" evidence="1">
    <location>
        <begin position="1"/>
        <end position="39"/>
    </location>
</feature>